<evidence type="ECO:0000313" key="3">
    <source>
        <dbReference type="Proteomes" id="UP000822688"/>
    </source>
</evidence>
<name>A0A8T0IWR2_CERPU</name>
<keyword evidence="3" id="KW-1185">Reference proteome</keyword>
<protein>
    <submittedName>
        <fullName evidence="2">Uncharacterized protein</fullName>
    </submittedName>
</protein>
<gene>
    <name evidence="2" type="ORF">KC19_2G117700</name>
</gene>
<feature type="signal peptide" evidence="1">
    <location>
        <begin position="1"/>
        <end position="22"/>
    </location>
</feature>
<accession>A0A8T0IWR2</accession>
<evidence type="ECO:0000256" key="1">
    <source>
        <dbReference type="SAM" id="SignalP"/>
    </source>
</evidence>
<proteinExistence type="predicted"/>
<dbReference type="Proteomes" id="UP000822688">
    <property type="component" value="Chromosome 2"/>
</dbReference>
<dbReference type="AlphaFoldDB" id="A0A8T0IWR2"/>
<keyword evidence="1" id="KW-0732">Signal</keyword>
<evidence type="ECO:0000313" key="2">
    <source>
        <dbReference type="EMBL" id="KAG0586793.1"/>
    </source>
</evidence>
<sequence>MRFTVLLTIAFFIARNFLVCLNHPLSSGPVWRCFRLRASNICTRLLEYHIPAVILLTLC</sequence>
<organism evidence="2 3">
    <name type="scientific">Ceratodon purpureus</name>
    <name type="common">Fire moss</name>
    <name type="synonym">Dicranum purpureum</name>
    <dbReference type="NCBI Taxonomy" id="3225"/>
    <lineage>
        <taxon>Eukaryota</taxon>
        <taxon>Viridiplantae</taxon>
        <taxon>Streptophyta</taxon>
        <taxon>Embryophyta</taxon>
        <taxon>Bryophyta</taxon>
        <taxon>Bryophytina</taxon>
        <taxon>Bryopsida</taxon>
        <taxon>Dicranidae</taxon>
        <taxon>Pseudoditrichales</taxon>
        <taxon>Ditrichaceae</taxon>
        <taxon>Ceratodon</taxon>
    </lineage>
</organism>
<dbReference type="EMBL" id="CM026422">
    <property type="protein sequence ID" value="KAG0586793.1"/>
    <property type="molecule type" value="Genomic_DNA"/>
</dbReference>
<feature type="chain" id="PRO_5035784902" evidence="1">
    <location>
        <begin position="23"/>
        <end position="59"/>
    </location>
</feature>
<reference evidence="2" key="1">
    <citation type="submission" date="2020-06" db="EMBL/GenBank/DDBJ databases">
        <title>WGS assembly of Ceratodon purpureus strain R40.</title>
        <authorList>
            <person name="Carey S.B."/>
            <person name="Jenkins J."/>
            <person name="Shu S."/>
            <person name="Lovell J.T."/>
            <person name="Sreedasyam A."/>
            <person name="Maumus F."/>
            <person name="Tiley G.P."/>
            <person name="Fernandez-Pozo N."/>
            <person name="Barry K."/>
            <person name="Chen C."/>
            <person name="Wang M."/>
            <person name="Lipzen A."/>
            <person name="Daum C."/>
            <person name="Saski C.A."/>
            <person name="Payton A.C."/>
            <person name="Mcbreen J.C."/>
            <person name="Conrad R.E."/>
            <person name="Kollar L.M."/>
            <person name="Olsson S."/>
            <person name="Huttunen S."/>
            <person name="Landis J.B."/>
            <person name="Wickett N.J."/>
            <person name="Johnson M.G."/>
            <person name="Rensing S.A."/>
            <person name="Grimwood J."/>
            <person name="Schmutz J."/>
            <person name="Mcdaniel S.F."/>
        </authorList>
    </citation>
    <scope>NUCLEOTIDE SEQUENCE</scope>
    <source>
        <strain evidence="2">R40</strain>
    </source>
</reference>
<comment type="caution">
    <text evidence="2">The sequence shown here is derived from an EMBL/GenBank/DDBJ whole genome shotgun (WGS) entry which is preliminary data.</text>
</comment>